<dbReference type="Pfam" id="PF05253">
    <property type="entry name" value="zf-U11-48K"/>
    <property type="match status" value="1"/>
</dbReference>
<dbReference type="PANTHER" id="PTHR12998:SF0">
    <property type="entry name" value="TRNA:M(4)X MODIFICATION ENZYME TRM13 HOMOLOG"/>
    <property type="match status" value="1"/>
</dbReference>
<dbReference type="InterPro" id="IPR022776">
    <property type="entry name" value="TRM13/UPF0224_CHHC_Znf_dom"/>
</dbReference>
<keyword evidence="3 12" id="KW-0808">Transferase</keyword>
<dbReference type="InterPro" id="IPR007871">
    <property type="entry name" value="Methyltransferase_TRM13"/>
</dbReference>
<protein>
    <recommendedName>
        <fullName evidence="12">tRNA:m(4)X modification enzyme TRM13</fullName>
        <ecNumber evidence="12">2.1.1.225</ecNumber>
    </recommendedName>
</protein>
<gene>
    <name evidence="14" type="ORF">IE077_001820</name>
</gene>
<evidence type="ECO:0000256" key="11">
    <source>
        <dbReference type="ARBA" id="ARBA00049393"/>
    </source>
</evidence>
<evidence type="ECO:0000313" key="15">
    <source>
        <dbReference type="Proteomes" id="UP000823046"/>
    </source>
</evidence>
<sequence>MKGSPQAESLSEASHPVKCDIQCPFDPTHTYSSTKKFHHLKRCTKIRDLAYQSILPFYIPSVRLSGEFIGAVRRGNGKSPLLPICQPCEKIYPSENREINSQHKSPVVTHISPLTVELERAVSAAFLSCCTYLGLSQTELLAVEDFHKFVPNSTASTRSCEADSVIQTASSNYSASFSITCSSGATAVGERDCTVYFSEDTRRAFQFVYLTTLLQATKSAVQKRRRCQPGLSSYSSSRTNGLQLSDDGKTLLSPANCKNASPQKYSKTMELLLGYLLSLNRWVHHVLPLSKDDIQNASIFAVCLSFGFLKLRASNQGLLIIECGGGKGSLSRWFSFALSACKRKDIYPPLIATSSFQGVDDFLDAFLNPPDEDVPLNSSDSKARILIIEREARRNKLEKKDSNLNEKQGDLALSVARLRMDLENFNLDALLQYTNLSNRNIIHSPHIPSFIHRLLSMDVHLNVDLGDPLAVWKYICRLGKGGGPSIEMIEEEFSHAYYGKKVEQILLTAKHLCGSGTDIALRSAVDSLKSYSDVAQQHTTMKAPDLFIAIVPCCHHKYVKLAVVIFEDTICYIFLPGITSFLLPKSMLRCSMENFAGLEYLNELLGFIPDVFNFLLPMTGWGTGATGQKQVFGLRLKRLLDTARVWWLRRNGFSNATLINFVSSSISPENIMIVASTCPYPTHQ</sequence>
<evidence type="ECO:0000256" key="6">
    <source>
        <dbReference type="ARBA" id="ARBA00022723"/>
    </source>
</evidence>
<dbReference type="Pfam" id="PF05206">
    <property type="entry name" value="TRM13"/>
    <property type="match status" value="3"/>
</dbReference>
<evidence type="ECO:0000256" key="5">
    <source>
        <dbReference type="ARBA" id="ARBA00022694"/>
    </source>
</evidence>
<comment type="catalytic activity">
    <reaction evidence="9 12">
        <text>cytidine(4) in tRNA(Pro) + S-adenosyl-L-methionine = 2'-O-methylcytidine(4) in tRNA(Pro) + S-adenosyl-L-homocysteine + H(+)</text>
        <dbReference type="Rhea" id="RHEA:32767"/>
        <dbReference type="Rhea" id="RHEA-COMP:10397"/>
        <dbReference type="Rhea" id="RHEA-COMP:10398"/>
        <dbReference type="ChEBI" id="CHEBI:15378"/>
        <dbReference type="ChEBI" id="CHEBI:57856"/>
        <dbReference type="ChEBI" id="CHEBI:59789"/>
        <dbReference type="ChEBI" id="CHEBI:74495"/>
        <dbReference type="ChEBI" id="CHEBI:82748"/>
        <dbReference type="EC" id="2.1.1.225"/>
    </reaction>
</comment>
<evidence type="ECO:0000256" key="12">
    <source>
        <dbReference type="RuleBase" id="RU367103"/>
    </source>
</evidence>
<keyword evidence="8 12" id="KW-0862">Zinc</keyword>
<proteinExistence type="inferred from homology"/>
<keyword evidence="7 12" id="KW-0863">Zinc-finger</keyword>
<evidence type="ECO:0000256" key="9">
    <source>
        <dbReference type="ARBA" id="ARBA00048165"/>
    </source>
</evidence>
<dbReference type="PANTHER" id="PTHR12998">
    <property type="entry name" value="TRNA:M(4)X MODIFICATION ENZYME TRM13 HOMOLOG"/>
    <property type="match status" value="1"/>
</dbReference>
<evidence type="ECO:0000259" key="13">
    <source>
        <dbReference type="PROSITE" id="PS51800"/>
    </source>
</evidence>
<keyword evidence="2 12" id="KW-0489">Methyltransferase</keyword>
<comment type="similarity">
    <text evidence="1 12">Belongs to the methyltransferase TRM13 family.</text>
</comment>
<evidence type="ECO:0000256" key="10">
    <source>
        <dbReference type="ARBA" id="ARBA00048635"/>
    </source>
</evidence>
<keyword evidence="5 12" id="KW-0819">tRNA processing</keyword>
<accession>A0ABQ7JCB3</accession>
<evidence type="ECO:0000256" key="2">
    <source>
        <dbReference type="ARBA" id="ARBA00022603"/>
    </source>
</evidence>
<reference evidence="14 15" key="1">
    <citation type="journal article" date="2020" name="bioRxiv">
        <title>Metabolic contributions of an alphaproteobacterial endosymbiont in the apicomplexan Cardiosporidium cionae.</title>
        <authorList>
            <person name="Hunter E.S."/>
            <person name="Paight C.J."/>
            <person name="Lane C.E."/>
        </authorList>
    </citation>
    <scope>NUCLEOTIDE SEQUENCE [LARGE SCALE GENOMIC DNA]</scope>
    <source>
        <strain evidence="14">ESH_2018</strain>
    </source>
</reference>
<comment type="catalytic activity">
    <reaction evidence="11 12">
        <text>adenosine(4) in tRNA(His) + S-adenosyl-L-methionine = 2'-O-methyladenosine(4) in tRNA(His) + S-adenosyl-L-homocysteine + H(+)</text>
        <dbReference type="Rhea" id="RHEA:43196"/>
        <dbReference type="Rhea" id="RHEA-COMP:10401"/>
        <dbReference type="Rhea" id="RHEA-COMP:10402"/>
        <dbReference type="ChEBI" id="CHEBI:15378"/>
        <dbReference type="ChEBI" id="CHEBI:57856"/>
        <dbReference type="ChEBI" id="CHEBI:59789"/>
        <dbReference type="ChEBI" id="CHEBI:74411"/>
        <dbReference type="ChEBI" id="CHEBI:74477"/>
        <dbReference type="EC" id="2.1.1.225"/>
    </reaction>
</comment>
<keyword evidence="6 12" id="KW-0479">Metal-binding</keyword>
<comment type="catalytic activity">
    <reaction evidence="10 12">
        <text>cytidine(4) in tRNA(Gly)(GCC) + S-adenosyl-L-methionine = 2'-O-methylcytidine(4) in tRNA(Gly)(GCC) + S-adenosyl-L-homocysteine + H(+)</text>
        <dbReference type="Rhea" id="RHEA:43192"/>
        <dbReference type="Rhea" id="RHEA-COMP:10399"/>
        <dbReference type="Rhea" id="RHEA-COMP:10400"/>
        <dbReference type="ChEBI" id="CHEBI:15378"/>
        <dbReference type="ChEBI" id="CHEBI:57856"/>
        <dbReference type="ChEBI" id="CHEBI:59789"/>
        <dbReference type="ChEBI" id="CHEBI:74495"/>
        <dbReference type="ChEBI" id="CHEBI:82748"/>
        <dbReference type="EC" id="2.1.1.225"/>
    </reaction>
</comment>
<keyword evidence="15" id="KW-1185">Reference proteome</keyword>
<evidence type="ECO:0000256" key="1">
    <source>
        <dbReference type="ARBA" id="ARBA00005265"/>
    </source>
</evidence>
<evidence type="ECO:0000256" key="7">
    <source>
        <dbReference type="ARBA" id="ARBA00022771"/>
    </source>
</evidence>
<organism evidence="14 15">
    <name type="scientific">Cardiosporidium cionae</name>
    <dbReference type="NCBI Taxonomy" id="476202"/>
    <lineage>
        <taxon>Eukaryota</taxon>
        <taxon>Sar</taxon>
        <taxon>Alveolata</taxon>
        <taxon>Apicomplexa</taxon>
        <taxon>Aconoidasida</taxon>
        <taxon>Nephromycida</taxon>
        <taxon>Cardiosporidium</taxon>
    </lineage>
</organism>
<dbReference type="InterPro" id="IPR039044">
    <property type="entry name" value="Trm13"/>
</dbReference>
<dbReference type="EMBL" id="JADAQX010000158">
    <property type="protein sequence ID" value="KAF8821599.1"/>
    <property type="molecule type" value="Genomic_DNA"/>
</dbReference>
<evidence type="ECO:0000256" key="4">
    <source>
        <dbReference type="ARBA" id="ARBA00022691"/>
    </source>
</evidence>
<comment type="caution">
    <text evidence="14">The sequence shown here is derived from an EMBL/GenBank/DDBJ whole genome shotgun (WGS) entry which is preliminary data.</text>
</comment>
<name>A0ABQ7JCB3_9APIC</name>
<dbReference type="PROSITE" id="PS51800">
    <property type="entry name" value="ZF_CHHC_U11_48K"/>
    <property type="match status" value="1"/>
</dbReference>
<evidence type="ECO:0000256" key="8">
    <source>
        <dbReference type="ARBA" id="ARBA00022833"/>
    </source>
</evidence>
<evidence type="ECO:0000256" key="3">
    <source>
        <dbReference type="ARBA" id="ARBA00022679"/>
    </source>
</evidence>
<comment type="function">
    <text evidence="12">tRNA methylase which 2'-O-methylates cytidine(4) in tRNA(Pro) and tRNA(Gly)(GCC), and adenosine(4) in tRNA(His).</text>
</comment>
<dbReference type="EC" id="2.1.1.225" evidence="12"/>
<dbReference type="Proteomes" id="UP000823046">
    <property type="component" value="Unassembled WGS sequence"/>
</dbReference>
<feature type="domain" description="CHHC U11-48K-type" evidence="13">
    <location>
        <begin position="20"/>
        <end position="47"/>
    </location>
</feature>
<evidence type="ECO:0000313" key="14">
    <source>
        <dbReference type="EMBL" id="KAF8821599.1"/>
    </source>
</evidence>
<keyword evidence="4 12" id="KW-0949">S-adenosyl-L-methionine</keyword>